<dbReference type="AlphaFoldDB" id="A0A7C8JM61"/>
<gene>
    <name evidence="2" type="ORF">TWF102_004999</name>
</gene>
<evidence type="ECO:0000313" key="3">
    <source>
        <dbReference type="Proteomes" id="UP000475325"/>
    </source>
</evidence>
<protein>
    <submittedName>
        <fullName evidence="2">Uncharacterized protein</fullName>
    </submittedName>
</protein>
<name>A0A7C8JM61_ORBOL</name>
<dbReference type="Proteomes" id="UP000475325">
    <property type="component" value="Unassembled WGS sequence"/>
</dbReference>
<accession>A0A7C8JM61</accession>
<comment type="caution">
    <text evidence="2">The sequence shown here is derived from an EMBL/GenBank/DDBJ whole genome shotgun (WGS) entry which is preliminary data.</text>
</comment>
<evidence type="ECO:0000313" key="2">
    <source>
        <dbReference type="EMBL" id="KAF3101199.1"/>
    </source>
</evidence>
<reference evidence="2 3" key="1">
    <citation type="submission" date="2019-06" db="EMBL/GenBank/DDBJ databases">
        <authorList>
            <person name="Palmer J.M."/>
        </authorList>
    </citation>
    <scope>NUCLEOTIDE SEQUENCE [LARGE SCALE GENOMIC DNA]</scope>
    <source>
        <strain evidence="2 3">TWF102</strain>
    </source>
</reference>
<proteinExistence type="predicted"/>
<feature type="region of interest" description="Disordered" evidence="1">
    <location>
        <begin position="79"/>
        <end position="99"/>
    </location>
</feature>
<sequence length="99" mass="10684">MRKLPGTSSLNLVSDWPVDVSSTPARSMPNSAWPLLCTKRKEFSSSSAGSGSKKEAPAKMCRGVGAYCSLVITECRSQRPPTKSASIDRNFRTMSKSKA</sequence>
<dbReference type="EMBL" id="WIQW01000024">
    <property type="protein sequence ID" value="KAF3101199.1"/>
    <property type="molecule type" value="Genomic_DNA"/>
</dbReference>
<evidence type="ECO:0000256" key="1">
    <source>
        <dbReference type="SAM" id="MobiDB-lite"/>
    </source>
</evidence>
<organism evidence="2 3">
    <name type="scientific">Orbilia oligospora</name>
    <name type="common">Nematode-trapping fungus</name>
    <name type="synonym">Arthrobotrys oligospora</name>
    <dbReference type="NCBI Taxonomy" id="2813651"/>
    <lineage>
        <taxon>Eukaryota</taxon>
        <taxon>Fungi</taxon>
        <taxon>Dikarya</taxon>
        <taxon>Ascomycota</taxon>
        <taxon>Pezizomycotina</taxon>
        <taxon>Orbiliomycetes</taxon>
        <taxon>Orbiliales</taxon>
        <taxon>Orbiliaceae</taxon>
        <taxon>Orbilia</taxon>
    </lineage>
</organism>